<dbReference type="InterPro" id="IPR051609">
    <property type="entry name" value="NmrA/Isoflavone_reductase-like"/>
</dbReference>
<keyword evidence="1" id="KW-0521">NADP</keyword>
<dbReference type="PANTHER" id="PTHR47706:SF9">
    <property type="entry name" value="NMRA-LIKE DOMAIN-CONTAINING PROTEIN-RELATED"/>
    <property type="match status" value="1"/>
</dbReference>
<evidence type="ECO:0000313" key="5">
    <source>
        <dbReference type="Proteomes" id="UP000800041"/>
    </source>
</evidence>
<name>A0A6G1H0X5_9PEZI</name>
<gene>
    <name evidence="4" type="ORF">K402DRAFT_354693</name>
</gene>
<dbReference type="PANTHER" id="PTHR47706">
    <property type="entry name" value="NMRA-LIKE FAMILY PROTEIN"/>
    <property type="match status" value="1"/>
</dbReference>
<feature type="domain" description="NmrA-like" evidence="3">
    <location>
        <begin position="6"/>
        <end position="232"/>
    </location>
</feature>
<keyword evidence="2" id="KW-0560">Oxidoreductase</keyword>
<dbReference type="InterPro" id="IPR036291">
    <property type="entry name" value="NAD(P)-bd_dom_sf"/>
</dbReference>
<dbReference type="EMBL" id="ML977155">
    <property type="protein sequence ID" value="KAF1986697.1"/>
    <property type="molecule type" value="Genomic_DNA"/>
</dbReference>
<dbReference type="Gene3D" id="3.90.25.10">
    <property type="entry name" value="UDP-galactose 4-epimerase, domain 1"/>
    <property type="match status" value="1"/>
</dbReference>
<dbReference type="AlphaFoldDB" id="A0A6G1H0X5"/>
<dbReference type="CDD" id="cd05259">
    <property type="entry name" value="PCBER_SDR_a"/>
    <property type="match status" value="1"/>
</dbReference>
<dbReference type="Proteomes" id="UP000800041">
    <property type="component" value="Unassembled WGS sequence"/>
</dbReference>
<evidence type="ECO:0000259" key="3">
    <source>
        <dbReference type="Pfam" id="PF05368"/>
    </source>
</evidence>
<dbReference type="InterPro" id="IPR008030">
    <property type="entry name" value="NmrA-like"/>
</dbReference>
<dbReference type="GO" id="GO:0016491">
    <property type="term" value="F:oxidoreductase activity"/>
    <property type="evidence" value="ECO:0007669"/>
    <property type="project" value="UniProtKB-KW"/>
</dbReference>
<accession>A0A6G1H0X5</accession>
<evidence type="ECO:0000256" key="2">
    <source>
        <dbReference type="ARBA" id="ARBA00023002"/>
    </source>
</evidence>
<sequence>MSNEIKNVIVIGAGGNTGPAIVSELVNSGFNVSALARESSNSPVPAGIPVHRTDYSRASLLAAFKGQDAIVSAINTFRVAQQLAVVDAAVECGVKRFIPSEYGLDSALAAAPEEIPPLKQKQETISLLRTKQDQGMSWTAVCVGGYFDWAIEVGLFGWDVRNRVATIYENPDRPYAASNLGRIAEAIRAVLQKPAETANKYVYVQSFSTTQHEVLAALEKATGDKFTIKHARTEEARELGRKALAEGDELTGLGAYVTAAIYGGSGMCDFEEKIDKWAKILELKPENLQETIDRVVAKVGGGGKKGE</sequence>
<proteinExistence type="predicted"/>
<dbReference type="OrthoDB" id="9984533at2759"/>
<organism evidence="4 5">
    <name type="scientific">Aulographum hederae CBS 113979</name>
    <dbReference type="NCBI Taxonomy" id="1176131"/>
    <lineage>
        <taxon>Eukaryota</taxon>
        <taxon>Fungi</taxon>
        <taxon>Dikarya</taxon>
        <taxon>Ascomycota</taxon>
        <taxon>Pezizomycotina</taxon>
        <taxon>Dothideomycetes</taxon>
        <taxon>Pleosporomycetidae</taxon>
        <taxon>Aulographales</taxon>
        <taxon>Aulographaceae</taxon>
    </lineage>
</organism>
<dbReference type="Pfam" id="PF05368">
    <property type="entry name" value="NmrA"/>
    <property type="match status" value="1"/>
</dbReference>
<keyword evidence="5" id="KW-1185">Reference proteome</keyword>
<dbReference type="SUPFAM" id="SSF51735">
    <property type="entry name" value="NAD(P)-binding Rossmann-fold domains"/>
    <property type="match status" value="1"/>
</dbReference>
<evidence type="ECO:0000313" key="4">
    <source>
        <dbReference type="EMBL" id="KAF1986697.1"/>
    </source>
</evidence>
<dbReference type="InterPro" id="IPR045312">
    <property type="entry name" value="PCBER-like"/>
</dbReference>
<reference evidence="4" key="1">
    <citation type="journal article" date="2020" name="Stud. Mycol.">
        <title>101 Dothideomycetes genomes: a test case for predicting lifestyles and emergence of pathogens.</title>
        <authorList>
            <person name="Haridas S."/>
            <person name="Albert R."/>
            <person name="Binder M."/>
            <person name="Bloem J."/>
            <person name="Labutti K."/>
            <person name="Salamov A."/>
            <person name="Andreopoulos B."/>
            <person name="Baker S."/>
            <person name="Barry K."/>
            <person name="Bills G."/>
            <person name="Bluhm B."/>
            <person name="Cannon C."/>
            <person name="Castanera R."/>
            <person name="Culley D."/>
            <person name="Daum C."/>
            <person name="Ezra D."/>
            <person name="Gonzalez J."/>
            <person name="Henrissat B."/>
            <person name="Kuo A."/>
            <person name="Liang C."/>
            <person name="Lipzen A."/>
            <person name="Lutzoni F."/>
            <person name="Magnuson J."/>
            <person name="Mondo S."/>
            <person name="Nolan M."/>
            <person name="Ohm R."/>
            <person name="Pangilinan J."/>
            <person name="Park H.-J."/>
            <person name="Ramirez L."/>
            <person name="Alfaro M."/>
            <person name="Sun H."/>
            <person name="Tritt A."/>
            <person name="Yoshinaga Y."/>
            <person name="Zwiers L.-H."/>
            <person name="Turgeon B."/>
            <person name="Goodwin S."/>
            <person name="Spatafora J."/>
            <person name="Crous P."/>
            <person name="Grigoriev I."/>
        </authorList>
    </citation>
    <scope>NUCLEOTIDE SEQUENCE</scope>
    <source>
        <strain evidence="4">CBS 113979</strain>
    </source>
</reference>
<protein>
    <submittedName>
        <fullName evidence="4">NAD(P)-binding protein</fullName>
    </submittedName>
</protein>
<dbReference type="Gene3D" id="3.40.50.720">
    <property type="entry name" value="NAD(P)-binding Rossmann-like Domain"/>
    <property type="match status" value="1"/>
</dbReference>
<evidence type="ECO:0000256" key="1">
    <source>
        <dbReference type="ARBA" id="ARBA00022857"/>
    </source>
</evidence>